<evidence type="ECO:0000313" key="8">
    <source>
        <dbReference type="Proteomes" id="UP000246278"/>
    </source>
</evidence>
<comment type="caution">
    <text evidence="7">The sequence shown here is derived from an EMBL/GenBank/DDBJ whole genome shotgun (WGS) entry which is preliminary data.</text>
</comment>
<organism evidence="7 8">
    <name type="scientific">Prosthecochloris marina</name>
    <dbReference type="NCBI Taxonomy" id="2017681"/>
    <lineage>
        <taxon>Bacteria</taxon>
        <taxon>Pseudomonadati</taxon>
        <taxon>Chlorobiota</taxon>
        <taxon>Chlorobiia</taxon>
        <taxon>Chlorobiales</taxon>
        <taxon>Chlorobiaceae</taxon>
        <taxon>Prosthecochloris</taxon>
    </lineage>
</organism>
<evidence type="ECO:0000256" key="4">
    <source>
        <dbReference type="ARBA" id="ARBA00022801"/>
    </source>
</evidence>
<dbReference type="AlphaFoldDB" id="A0A317T3I8"/>
<dbReference type="Proteomes" id="UP000246278">
    <property type="component" value="Unassembled WGS sequence"/>
</dbReference>
<dbReference type="GO" id="GO:0004526">
    <property type="term" value="F:ribonuclease P activity"/>
    <property type="evidence" value="ECO:0007669"/>
    <property type="project" value="UniProtKB-UniRule"/>
</dbReference>
<evidence type="ECO:0000256" key="5">
    <source>
        <dbReference type="ARBA" id="ARBA00022884"/>
    </source>
</evidence>
<dbReference type="SUPFAM" id="SSF54211">
    <property type="entry name" value="Ribosomal protein S5 domain 2-like"/>
    <property type="match status" value="1"/>
</dbReference>
<evidence type="ECO:0000256" key="1">
    <source>
        <dbReference type="ARBA" id="ARBA00022694"/>
    </source>
</evidence>
<dbReference type="InterPro" id="IPR014721">
    <property type="entry name" value="Ribsml_uS5_D2-typ_fold_subgr"/>
</dbReference>
<accession>A0A317T3I8</accession>
<evidence type="ECO:0000313" key="7">
    <source>
        <dbReference type="EMBL" id="PWW81288.1"/>
    </source>
</evidence>
<dbReference type="OrthoDB" id="1524972at2"/>
<proteinExistence type="inferred from homology"/>
<dbReference type="GO" id="GO:0001682">
    <property type="term" value="P:tRNA 5'-leader removal"/>
    <property type="evidence" value="ECO:0007669"/>
    <property type="project" value="UniProtKB-UniRule"/>
</dbReference>
<dbReference type="HAMAP" id="MF_00227">
    <property type="entry name" value="RNase_P"/>
    <property type="match status" value="1"/>
</dbReference>
<dbReference type="Gene3D" id="3.30.230.10">
    <property type="match status" value="1"/>
</dbReference>
<comment type="subunit">
    <text evidence="6">Consists of a catalytic RNA component (M1 or rnpB) and a protein subunit.</text>
</comment>
<keyword evidence="2 6" id="KW-0540">Nuclease</keyword>
<comment type="similarity">
    <text evidence="6">Belongs to the RnpA family.</text>
</comment>
<keyword evidence="3 6" id="KW-0255">Endonuclease</keyword>
<evidence type="ECO:0000256" key="3">
    <source>
        <dbReference type="ARBA" id="ARBA00022759"/>
    </source>
</evidence>
<reference evidence="8" key="1">
    <citation type="submission" date="2017-10" db="EMBL/GenBank/DDBJ databases">
        <authorList>
            <person name="Gaisin V.A."/>
            <person name="Rysina M.S."/>
            <person name="Grouzdev D.S."/>
        </authorList>
    </citation>
    <scope>NUCLEOTIDE SEQUENCE [LARGE SCALE GENOMIC DNA]</scope>
    <source>
        <strain evidence="8">V1</strain>
    </source>
</reference>
<keyword evidence="4 6" id="KW-0378">Hydrolase</keyword>
<dbReference type="EC" id="3.1.26.5" evidence="6"/>
<sequence length="145" mass="16479">MFRDIVNSVRAHSLKKYEILRGSSSVSKLFSSARSYRGNFIKVLFAPLEVTWKGHRSLPKVLFIVGRKIKPNAVDRNRIKRLMKEAYRHEKALATECAGKYAGNGDRILCVAFMYIGRKKNSPSLGSFRKEIRALLEGIKSMAQC</sequence>
<comment type="function">
    <text evidence="6">RNaseP catalyzes the removal of the 5'-leader sequence from pre-tRNA to produce the mature 5'-terminus. It can also cleave other RNA substrates such as 4.5S RNA. The protein component plays an auxiliary but essential role in vivo by binding to the 5'-leader sequence and broadening the substrate specificity of the ribozyme.</text>
</comment>
<keyword evidence="8" id="KW-1185">Reference proteome</keyword>
<name>A0A317T3I8_9CHLB</name>
<dbReference type="EMBL" id="PDNZ01000008">
    <property type="protein sequence ID" value="PWW81288.1"/>
    <property type="molecule type" value="Genomic_DNA"/>
</dbReference>
<comment type="catalytic activity">
    <reaction evidence="6">
        <text>Endonucleolytic cleavage of RNA, removing 5'-extranucleotides from tRNA precursor.</text>
        <dbReference type="EC" id="3.1.26.5"/>
    </reaction>
</comment>
<protein>
    <recommendedName>
        <fullName evidence="6">Ribonuclease P protein component</fullName>
        <shortName evidence="6">RNase P protein</shortName>
        <shortName evidence="6">RNaseP protein</shortName>
        <ecNumber evidence="6">3.1.26.5</ecNumber>
    </recommendedName>
    <alternativeName>
        <fullName evidence="6">Protein C5</fullName>
    </alternativeName>
</protein>
<evidence type="ECO:0000256" key="6">
    <source>
        <dbReference type="HAMAP-Rule" id="MF_00227"/>
    </source>
</evidence>
<dbReference type="Pfam" id="PF00825">
    <property type="entry name" value="Ribonuclease_P"/>
    <property type="match status" value="1"/>
</dbReference>
<gene>
    <name evidence="6" type="primary">rnpA</name>
    <name evidence="7" type="ORF">CR164_11145</name>
</gene>
<dbReference type="InterPro" id="IPR020568">
    <property type="entry name" value="Ribosomal_Su5_D2-typ_SF"/>
</dbReference>
<dbReference type="GO" id="GO:0000049">
    <property type="term" value="F:tRNA binding"/>
    <property type="evidence" value="ECO:0007669"/>
    <property type="project" value="UniProtKB-UniRule"/>
</dbReference>
<evidence type="ECO:0000256" key="2">
    <source>
        <dbReference type="ARBA" id="ARBA00022722"/>
    </source>
</evidence>
<keyword evidence="5 6" id="KW-0694">RNA-binding</keyword>
<dbReference type="InterPro" id="IPR000100">
    <property type="entry name" value="RNase_P"/>
</dbReference>
<keyword evidence="1 6" id="KW-0819">tRNA processing</keyword>